<dbReference type="PANTHER" id="PTHR31111:SF136">
    <property type="entry name" value="F-BOX ASSOCIATED DOMAIN-CONTAINING PROTEIN"/>
    <property type="match status" value="1"/>
</dbReference>
<reference evidence="3" key="1">
    <citation type="journal article" date="2014" name="Science">
        <title>Ancient hybridizations among the ancestral genomes of bread wheat.</title>
        <authorList>
            <consortium name="International Wheat Genome Sequencing Consortium,"/>
            <person name="Marcussen T."/>
            <person name="Sandve S.R."/>
            <person name="Heier L."/>
            <person name="Spannagl M."/>
            <person name="Pfeifer M."/>
            <person name="Jakobsen K.S."/>
            <person name="Wulff B.B."/>
            <person name="Steuernagel B."/>
            <person name="Mayer K.F."/>
            <person name="Olsen O.A."/>
        </authorList>
    </citation>
    <scope>NUCLEOTIDE SEQUENCE [LARGE SCALE GENOMIC DNA]</scope>
    <source>
        <strain evidence="3">cv. AL8/78</strain>
    </source>
</reference>
<dbReference type="EnsemblPlants" id="AET7Gv21200200.12">
    <property type="protein sequence ID" value="AET7Gv21200200.12"/>
    <property type="gene ID" value="AET7Gv21200200"/>
</dbReference>
<dbReference type="Proteomes" id="UP000015105">
    <property type="component" value="Chromosome 7D"/>
</dbReference>
<reference evidence="3" key="2">
    <citation type="journal article" date="2017" name="Nat. Plants">
        <title>The Aegilops tauschii genome reveals multiple impacts of transposons.</title>
        <authorList>
            <person name="Zhao G."/>
            <person name="Zou C."/>
            <person name="Li K."/>
            <person name="Wang K."/>
            <person name="Li T."/>
            <person name="Gao L."/>
            <person name="Zhang X."/>
            <person name="Wang H."/>
            <person name="Yang Z."/>
            <person name="Liu X."/>
            <person name="Jiang W."/>
            <person name="Mao L."/>
            <person name="Kong X."/>
            <person name="Jiao Y."/>
            <person name="Jia J."/>
        </authorList>
    </citation>
    <scope>NUCLEOTIDE SEQUENCE [LARGE SCALE GENOMIC DNA]</scope>
    <source>
        <strain evidence="3">cv. AL8/78</strain>
    </source>
</reference>
<dbReference type="EnsemblPlants" id="AET7Gv21200200.17">
    <property type="protein sequence ID" value="AET7Gv21200200.17"/>
    <property type="gene ID" value="AET7Gv21200200"/>
</dbReference>
<evidence type="ECO:0000259" key="1">
    <source>
        <dbReference type="SMART" id="SM00256"/>
    </source>
</evidence>
<keyword evidence="3" id="KW-1185">Reference proteome</keyword>
<name>A0A453T2F8_AEGTS</name>
<dbReference type="AlphaFoldDB" id="A0A453T2F8"/>
<dbReference type="Gramene" id="AET7Gv21200200.7">
    <property type="protein sequence ID" value="AET7Gv21200200.7"/>
    <property type="gene ID" value="AET7Gv21200200"/>
</dbReference>
<dbReference type="Gramene" id="AET7Gv21200200.8">
    <property type="protein sequence ID" value="AET7Gv21200200.8"/>
    <property type="gene ID" value="AET7Gv21200200"/>
</dbReference>
<dbReference type="Gramene" id="AET7Gv21200200.10">
    <property type="protein sequence ID" value="AET7Gv21200200.10"/>
    <property type="gene ID" value="AET7Gv21200200"/>
</dbReference>
<dbReference type="EnsemblPlants" id="AET7Gv21200200.13">
    <property type="protein sequence ID" value="AET7Gv21200200.13"/>
    <property type="gene ID" value="AET7Gv21200200"/>
</dbReference>
<dbReference type="Gramene" id="AET7Gv21200200.4">
    <property type="protein sequence ID" value="AET7Gv21200200.4"/>
    <property type="gene ID" value="AET7Gv21200200"/>
</dbReference>
<dbReference type="InterPro" id="IPR001810">
    <property type="entry name" value="F-box_dom"/>
</dbReference>
<dbReference type="EnsemblPlants" id="AET7Gv21200200.8">
    <property type="protein sequence ID" value="AET7Gv21200200.8"/>
    <property type="gene ID" value="AET7Gv21200200"/>
</dbReference>
<reference evidence="2" key="4">
    <citation type="submission" date="2019-03" db="UniProtKB">
        <authorList>
            <consortium name="EnsemblPlants"/>
        </authorList>
    </citation>
    <scope>IDENTIFICATION</scope>
</reference>
<dbReference type="EnsemblPlants" id="AET7Gv21200200.16">
    <property type="protein sequence ID" value="AET7Gv21200200.16"/>
    <property type="gene ID" value="AET7Gv21200200"/>
</dbReference>
<dbReference type="InterPro" id="IPR013187">
    <property type="entry name" value="F-box-assoc_dom_typ3"/>
</dbReference>
<dbReference type="EnsemblPlants" id="AET7Gv21200200.3">
    <property type="protein sequence ID" value="AET7Gv21200200.3"/>
    <property type="gene ID" value="AET7Gv21200200"/>
</dbReference>
<dbReference type="EnsemblPlants" id="AET7Gv21200200.15">
    <property type="protein sequence ID" value="AET7Gv21200200.15"/>
    <property type="gene ID" value="AET7Gv21200200"/>
</dbReference>
<dbReference type="Gramene" id="AET7Gv21200200.14">
    <property type="protein sequence ID" value="AET7Gv21200200.14"/>
    <property type="gene ID" value="AET7Gv21200200"/>
</dbReference>
<dbReference type="Gramene" id="AET7Gv21200200.16">
    <property type="protein sequence ID" value="AET7Gv21200200.16"/>
    <property type="gene ID" value="AET7Gv21200200"/>
</dbReference>
<organism evidence="2 3">
    <name type="scientific">Aegilops tauschii subsp. strangulata</name>
    <name type="common">Goatgrass</name>
    <dbReference type="NCBI Taxonomy" id="200361"/>
    <lineage>
        <taxon>Eukaryota</taxon>
        <taxon>Viridiplantae</taxon>
        <taxon>Streptophyta</taxon>
        <taxon>Embryophyta</taxon>
        <taxon>Tracheophyta</taxon>
        <taxon>Spermatophyta</taxon>
        <taxon>Magnoliopsida</taxon>
        <taxon>Liliopsida</taxon>
        <taxon>Poales</taxon>
        <taxon>Poaceae</taxon>
        <taxon>BOP clade</taxon>
        <taxon>Pooideae</taxon>
        <taxon>Triticodae</taxon>
        <taxon>Triticeae</taxon>
        <taxon>Triticinae</taxon>
        <taxon>Aegilops</taxon>
    </lineage>
</organism>
<dbReference type="InterPro" id="IPR036047">
    <property type="entry name" value="F-box-like_dom_sf"/>
</dbReference>
<feature type="domain" description="F-box" evidence="1">
    <location>
        <begin position="55"/>
        <end position="95"/>
    </location>
</feature>
<sequence length="400" mass="43977">MGSQRWYTNKTTAAAATNPNPFRRLGSMLKHLARGVFDQITKPSAITSRMVLPLLPEDVISEILSWVPVKSACRFRCVSTGWNALISGPAFLAVHGSHADPQLLLATSSRRKEANGKSYDLLLMDTDGKVVRVIKSVGALETVCSGPDGPVCVTVDFNLSNGIVAVNLINPATGSVMTMTAELCDRVDFTFNIGCAVPFGTYKLVHLMGNGPHKAWMVLTLKDAATKWRQVPSPSTTLPSLYYRTVTVNGVMHFLSTSLAYEDCIVRLDLKSEEWKASLKGPTGLGGELQKEVLGRRIFTPNDILCLVQMEKDLANNISTNLWLLTDSVKGIWAKAYTLSTTSIDIVWKNVSGPSVQSEDWYGKYIHIVLLCPSIKYALSKLQSDNRFSENQKLMLITCQ</sequence>
<dbReference type="Gramene" id="AET7Gv21200200.15">
    <property type="protein sequence ID" value="AET7Gv21200200.15"/>
    <property type="gene ID" value="AET7Gv21200200"/>
</dbReference>
<dbReference type="EnsemblPlants" id="AET7Gv21200200.10">
    <property type="protein sequence ID" value="AET7Gv21200200.10"/>
    <property type="gene ID" value="AET7Gv21200200"/>
</dbReference>
<evidence type="ECO:0000313" key="3">
    <source>
        <dbReference type="Proteomes" id="UP000015105"/>
    </source>
</evidence>
<dbReference type="EnsemblPlants" id="AET7Gv21200200.6">
    <property type="protein sequence ID" value="AET7Gv21200200.6"/>
    <property type="gene ID" value="AET7Gv21200200"/>
</dbReference>
<dbReference type="EnsemblPlants" id="AET7Gv21200200.11">
    <property type="protein sequence ID" value="AET7Gv21200200.11"/>
    <property type="gene ID" value="AET7Gv21200200"/>
</dbReference>
<dbReference type="Gramene" id="AET7Gv21200200.13">
    <property type="protein sequence ID" value="AET7Gv21200200.13"/>
    <property type="gene ID" value="AET7Gv21200200"/>
</dbReference>
<reference evidence="2" key="5">
    <citation type="journal article" date="2021" name="G3 (Bethesda)">
        <title>Aegilops tauschii genome assembly Aet v5.0 features greater sequence contiguity and improved annotation.</title>
        <authorList>
            <person name="Wang L."/>
            <person name="Zhu T."/>
            <person name="Rodriguez J.C."/>
            <person name="Deal K.R."/>
            <person name="Dubcovsky J."/>
            <person name="McGuire P.E."/>
            <person name="Lux T."/>
            <person name="Spannagl M."/>
            <person name="Mayer K.F.X."/>
            <person name="Baldrich P."/>
            <person name="Meyers B.C."/>
            <person name="Huo N."/>
            <person name="Gu Y.Q."/>
            <person name="Zhou H."/>
            <person name="Devos K.M."/>
            <person name="Bennetzen J.L."/>
            <person name="Unver T."/>
            <person name="Budak H."/>
            <person name="Gulick P.J."/>
            <person name="Galiba G."/>
            <person name="Kalapos B."/>
            <person name="Nelson D.R."/>
            <person name="Li P."/>
            <person name="You F.M."/>
            <person name="Luo M.C."/>
            <person name="Dvorak J."/>
        </authorList>
    </citation>
    <scope>NUCLEOTIDE SEQUENCE [LARGE SCALE GENOMIC DNA]</scope>
    <source>
        <strain evidence="2">cv. AL8/78</strain>
    </source>
</reference>
<dbReference type="EnsemblPlants" id="AET7Gv21200200.9">
    <property type="protein sequence ID" value="AET7Gv21200200.9"/>
    <property type="gene ID" value="AET7Gv21200200"/>
</dbReference>
<dbReference type="EnsemblPlants" id="AET7Gv21200200.5">
    <property type="protein sequence ID" value="AET7Gv21200200.5"/>
    <property type="gene ID" value="AET7Gv21200200"/>
</dbReference>
<dbReference type="InterPro" id="IPR017451">
    <property type="entry name" value="F-box-assoc_interact_dom"/>
</dbReference>
<dbReference type="EnsemblPlants" id="AET7Gv21200200.4">
    <property type="protein sequence ID" value="AET7Gv21200200.4"/>
    <property type="gene ID" value="AET7Gv21200200"/>
</dbReference>
<dbReference type="Gene3D" id="1.20.1280.50">
    <property type="match status" value="1"/>
</dbReference>
<reference evidence="2" key="3">
    <citation type="journal article" date="2017" name="Nature">
        <title>Genome sequence of the progenitor of the wheat D genome Aegilops tauschii.</title>
        <authorList>
            <person name="Luo M.C."/>
            <person name="Gu Y.Q."/>
            <person name="Puiu D."/>
            <person name="Wang H."/>
            <person name="Twardziok S.O."/>
            <person name="Deal K.R."/>
            <person name="Huo N."/>
            <person name="Zhu T."/>
            <person name="Wang L."/>
            <person name="Wang Y."/>
            <person name="McGuire P.E."/>
            <person name="Liu S."/>
            <person name="Long H."/>
            <person name="Ramasamy R.K."/>
            <person name="Rodriguez J.C."/>
            <person name="Van S.L."/>
            <person name="Yuan L."/>
            <person name="Wang Z."/>
            <person name="Xia Z."/>
            <person name="Xiao L."/>
            <person name="Anderson O.D."/>
            <person name="Ouyang S."/>
            <person name="Liang Y."/>
            <person name="Zimin A.V."/>
            <person name="Pertea G."/>
            <person name="Qi P."/>
            <person name="Bennetzen J.L."/>
            <person name="Dai X."/>
            <person name="Dawson M.W."/>
            <person name="Muller H.G."/>
            <person name="Kugler K."/>
            <person name="Rivarola-Duarte L."/>
            <person name="Spannagl M."/>
            <person name="Mayer K.F.X."/>
            <person name="Lu F.H."/>
            <person name="Bevan M.W."/>
            <person name="Leroy P."/>
            <person name="Li P."/>
            <person name="You F.M."/>
            <person name="Sun Q."/>
            <person name="Liu Z."/>
            <person name="Lyons E."/>
            <person name="Wicker T."/>
            <person name="Salzberg S.L."/>
            <person name="Devos K.M."/>
            <person name="Dvorak J."/>
        </authorList>
    </citation>
    <scope>NUCLEOTIDE SEQUENCE [LARGE SCALE GENOMIC DNA]</scope>
    <source>
        <strain evidence="2">cv. AL8/78</strain>
    </source>
</reference>
<dbReference type="SUPFAM" id="SSF81383">
    <property type="entry name" value="F-box domain"/>
    <property type="match status" value="1"/>
</dbReference>
<dbReference type="Gramene" id="AET7Gv21200200.9">
    <property type="protein sequence ID" value="AET7Gv21200200.9"/>
    <property type="gene ID" value="AET7Gv21200200"/>
</dbReference>
<dbReference type="PANTHER" id="PTHR31111">
    <property type="entry name" value="BNAA05G37150D PROTEIN-RELATED"/>
    <property type="match status" value="1"/>
</dbReference>
<proteinExistence type="predicted"/>
<dbReference type="Gramene" id="AET7Gv21200200.12">
    <property type="protein sequence ID" value="AET7Gv21200200.12"/>
    <property type="gene ID" value="AET7Gv21200200"/>
</dbReference>
<dbReference type="EnsemblPlants" id="AET7Gv21200200.18">
    <property type="protein sequence ID" value="AET7Gv21200200.18"/>
    <property type="gene ID" value="AET7Gv21200200"/>
</dbReference>
<dbReference type="NCBIfam" id="TIGR01640">
    <property type="entry name" value="F_box_assoc_1"/>
    <property type="match status" value="1"/>
</dbReference>
<dbReference type="Gramene" id="AET7Gv21200200.3">
    <property type="protein sequence ID" value="AET7Gv21200200.3"/>
    <property type="gene ID" value="AET7Gv21200200"/>
</dbReference>
<dbReference type="EnsemblPlants" id="AET7Gv21200200.14">
    <property type="protein sequence ID" value="AET7Gv21200200.14"/>
    <property type="gene ID" value="AET7Gv21200200"/>
</dbReference>
<dbReference type="Pfam" id="PF00646">
    <property type="entry name" value="F-box"/>
    <property type="match status" value="1"/>
</dbReference>
<accession>A0A453T2F8</accession>
<dbReference type="STRING" id="200361.A0A453T2F8"/>
<dbReference type="Pfam" id="PF08268">
    <property type="entry name" value="FBA_3"/>
    <property type="match status" value="1"/>
</dbReference>
<protein>
    <recommendedName>
        <fullName evidence="1">F-box domain-containing protein</fullName>
    </recommendedName>
</protein>
<dbReference type="EnsemblPlants" id="AET7Gv21200200.7">
    <property type="protein sequence ID" value="AET7Gv21200200.7"/>
    <property type="gene ID" value="AET7Gv21200200"/>
</dbReference>
<dbReference type="Gramene" id="AET7Gv21200200.18">
    <property type="protein sequence ID" value="AET7Gv21200200.18"/>
    <property type="gene ID" value="AET7Gv21200200"/>
</dbReference>
<dbReference type="Gramene" id="AET7Gv21200200.6">
    <property type="protein sequence ID" value="AET7Gv21200200.6"/>
    <property type="gene ID" value="AET7Gv21200200"/>
</dbReference>
<dbReference type="Gramene" id="AET7Gv21200200.11">
    <property type="protein sequence ID" value="AET7Gv21200200.11"/>
    <property type="gene ID" value="AET7Gv21200200"/>
</dbReference>
<evidence type="ECO:0000313" key="2">
    <source>
        <dbReference type="EnsemblPlants" id="AET7Gv21200200.17"/>
    </source>
</evidence>
<dbReference type="Gramene" id="AET7Gv21200200.17">
    <property type="protein sequence ID" value="AET7Gv21200200.17"/>
    <property type="gene ID" value="AET7Gv21200200"/>
</dbReference>
<dbReference type="SMART" id="SM00256">
    <property type="entry name" value="FBOX"/>
    <property type="match status" value="1"/>
</dbReference>
<dbReference type="Gramene" id="AET7Gv21200200.5">
    <property type="protein sequence ID" value="AET7Gv21200200.5"/>
    <property type="gene ID" value="AET7Gv21200200"/>
</dbReference>
<dbReference type="CDD" id="cd22157">
    <property type="entry name" value="F-box_AtFBW1-like"/>
    <property type="match status" value="1"/>
</dbReference>